<keyword evidence="1" id="KW-0472">Membrane</keyword>
<dbReference type="AlphaFoldDB" id="A0A3P6F5X6"/>
<proteinExistence type="predicted"/>
<organism evidence="2">
    <name type="scientific">Brassica oleracea</name>
    <name type="common">Wild cabbage</name>
    <dbReference type="NCBI Taxonomy" id="3712"/>
    <lineage>
        <taxon>Eukaryota</taxon>
        <taxon>Viridiplantae</taxon>
        <taxon>Streptophyta</taxon>
        <taxon>Embryophyta</taxon>
        <taxon>Tracheophyta</taxon>
        <taxon>Spermatophyta</taxon>
        <taxon>Magnoliopsida</taxon>
        <taxon>eudicotyledons</taxon>
        <taxon>Gunneridae</taxon>
        <taxon>Pentapetalae</taxon>
        <taxon>rosids</taxon>
        <taxon>malvids</taxon>
        <taxon>Brassicales</taxon>
        <taxon>Brassicaceae</taxon>
        <taxon>Brassiceae</taxon>
        <taxon>Brassica</taxon>
    </lineage>
</organism>
<reference evidence="2" key="1">
    <citation type="submission" date="2018-11" db="EMBL/GenBank/DDBJ databases">
        <authorList>
            <consortium name="Genoscope - CEA"/>
            <person name="William W."/>
        </authorList>
    </citation>
    <scope>NUCLEOTIDE SEQUENCE</scope>
</reference>
<protein>
    <submittedName>
        <fullName evidence="2">Uncharacterized protein</fullName>
    </submittedName>
</protein>
<feature type="transmembrane region" description="Helical" evidence="1">
    <location>
        <begin position="23"/>
        <end position="44"/>
    </location>
</feature>
<keyword evidence="1" id="KW-0812">Transmembrane</keyword>
<keyword evidence="1" id="KW-1133">Transmembrane helix</keyword>
<evidence type="ECO:0000313" key="2">
    <source>
        <dbReference type="EMBL" id="VDD43161.1"/>
    </source>
</evidence>
<evidence type="ECO:0000256" key="1">
    <source>
        <dbReference type="SAM" id="Phobius"/>
    </source>
</evidence>
<accession>A0A3P6F5X6</accession>
<gene>
    <name evidence="2" type="ORF">BOLC5T30708H</name>
</gene>
<name>A0A3P6F5X6_BRAOL</name>
<dbReference type="EMBL" id="LR031877">
    <property type="protein sequence ID" value="VDD43161.1"/>
    <property type="molecule type" value="Genomic_DNA"/>
</dbReference>
<sequence>MFMYLAIKALFVHRSKSKENKSFLYSISLFTLSLLFFTLFFINFQEYHPLPECACGGCVYDVAKRALEAREKEKLFGFLMGLDRKLGKGMARIMLMKPHQRLRTNRAETRGVRGGIDRQESDLIYFRSEYGELIVAAEQSWRRSHGELYCRRRLLSMMMSVPPRRGNRGVVKERSRNACGVVEES</sequence>